<organism evidence="6 7">
    <name type="scientific">Streptomyces gossypii</name>
    <dbReference type="NCBI Taxonomy" id="2883101"/>
    <lineage>
        <taxon>Bacteria</taxon>
        <taxon>Bacillati</taxon>
        <taxon>Actinomycetota</taxon>
        <taxon>Actinomycetes</taxon>
        <taxon>Kitasatosporales</taxon>
        <taxon>Streptomycetaceae</taxon>
        <taxon>Streptomyces</taxon>
    </lineage>
</organism>
<dbReference type="SUPFAM" id="SSF46785">
    <property type="entry name" value="Winged helix' DNA-binding domain"/>
    <property type="match status" value="1"/>
</dbReference>
<dbReference type="InterPro" id="IPR000524">
    <property type="entry name" value="Tscrpt_reg_HTH_GntR"/>
</dbReference>
<protein>
    <submittedName>
        <fullName evidence="6">FadR family transcriptional regulator</fullName>
    </submittedName>
</protein>
<keyword evidence="2" id="KW-0238">DNA-binding</keyword>
<dbReference type="CDD" id="cd07377">
    <property type="entry name" value="WHTH_GntR"/>
    <property type="match status" value="1"/>
</dbReference>
<evidence type="ECO:0000256" key="3">
    <source>
        <dbReference type="ARBA" id="ARBA00023163"/>
    </source>
</evidence>
<evidence type="ECO:0000259" key="5">
    <source>
        <dbReference type="PROSITE" id="PS50949"/>
    </source>
</evidence>
<dbReference type="SMART" id="SM00345">
    <property type="entry name" value="HTH_GNTR"/>
    <property type="match status" value="1"/>
</dbReference>
<gene>
    <name evidence="6" type="ORF">LHJ74_06775</name>
</gene>
<dbReference type="PANTHER" id="PTHR43537:SF44">
    <property type="entry name" value="GNTR FAMILY REGULATORY PROTEIN"/>
    <property type="match status" value="1"/>
</dbReference>
<dbReference type="PROSITE" id="PS50949">
    <property type="entry name" value="HTH_GNTR"/>
    <property type="match status" value="1"/>
</dbReference>
<evidence type="ECO:0000256" key="4">
    <source>
        <dbReference type="SAM" id="MobiDB-lite"/>
    </source>
</evidence>
<evidence type="ECO:0000313" key="7">
    <source>
        <dbReference type="Proteomes" id="UP001156389"/>
    </source>
</evidence>
<dbReference type="PRINTS" id="PR00035">
    <property type="entry name" value="HTHGNTR"/>
</dbReference>
<feature type="region of interest" description="Disordered" evidence="4">
    <location>
        <begin position="1"/>
        <end position="24"/>
    </location>
</feature>
<reference evidence="6 7" key="1">
    <citation type="submission" date="2021-10" db="EMBL/GenBank/DDBJ databases">
        <title>Streptomyces gossypii sp. nov., isolated from soil collected from cotton field.</title>
        <authorList>
            <person name="Ge X."/>
            <person name="Chen X."/>
            <person name="Liu W."/>
        </authorList>
    </citation>
    <scope>NUCLEOTIDE SEQUENCE [LARGE SCALE GENOMIC DNA]</scope>
    <source>
        <strain evidence="6 7">N2-109</strain>
    </source>
</reference>
<dbReference type="SUPFAM" id="SSF48008">
    <property type="entry name" value="GntR ligand-binding domain-like"/>
    <property type="match status" value="1"/>
</dbReference>
<dbReference type="Gene3D" id="1.10.10.10">
    <property type="entry name" value="Winged helix-like DNA-binding domain superfamily/Winged helix DNA-binding domain"/>
    <property type="match status" value="1"/>
</dbReference>
<keyword evidence="7" id="KW-1185">Reference proteome</keyword>
<dbReference type="SMART" id="SM00895">
    <property type="entry name" value="FCD"/>
    <property type="match status" value="1"/>
</dbReference>
<name>A0ABT2JQJ3_9ACTN</name>
<dbReference type="EMBL" id="JAJAGO010000003">
    <property type="protein sequence ID" value="MCT2589630.1"/>
    <property type="molecule type" value="Genomic_DNA"/>
</dbReference>
<feature type="domain" description="HTH gntR-type" evidence="5">
    <location>
        <begin position="25"/>
        <end position="93"/>
    </location>
</feature>
<dbReference type="Pfam" id="PF00392">
    <property type="entry name" value="GntR"/>
    <property type="match status" value="1"/>
</dbReference>
<evidence type="ECO:0000256" key="1">
    <source>
        <dbReference type="ARBA" id="ARBA00023015"/>
    </source>
</evidence>
<comment type="caution">
    <text evidence="6">The sequence shown here is derived from an EMBL/GenBank/DDBJ whole genome shotgun (WGS) entry which is preliminary data.</text>
</comment>
<dbReference type="RefSeq" id="WP_260216637.1">
    <property type="nucleotide sequence ID" value="NZ_JAJAGO010000003.1"/>
</dbReference>
<dbReference type="InterPro" id="IPR011711">
    <property type="entry name" value="GntR_C"/>
</dbReference>
<keyword evidence="3" id="KW-0804">Transcription</keyword>
<dbReference type="PANTHER" id="PTHR43537">
    <property type="entry name" value="TRANSCRIPTIONAL REGULATOR, GNTR FAMILY"/>
    <property type="match status" value="1"/>
</dbReference>
<dbReference type="Gene3D" id="1.20.120.530">
    <property type="entry name" value="GntR ligand-binding domain-like"/>
    <property type="match status" value="1"/>
</dbReference>
<dbReference type="InterPro" id="IPR036388">
    <property type="entry name" value="WH-like_DNA-bd_sf"/>
</dbReference>
<sequence length="263" mass="28632">MGDTAEGASTRQPAGRGGAMRARPRSLTTQVVEFIEELCVGPDVTPGDQLPPEGELATRFGVSRVVLREAMKTLETRGLVQRRQGKPAVVASPNALPVEKFVAYAFLRDKRALMEFTEIRKALEVHGARLAAQRIAGPEEPQTRPHIARAREAIAEQRADPLDMPTRIRTDVAFHQALVAAAGNISLTQILDALERSLAKSREESHRRYLATGADPAGSATEHEELLDAVLTGDPAQAVAAMEYHLHITLQEIESRPEGDEAE</sequence>
<dbReference type="Pfam" id="PF07729">
    <property type="entry name" value="FCD"/>
    <property type="match status" value="1"/>
</dbReference>
<proteinExistence type="predicted"/>
<dbReference type="InterPro" id="IPR008920">
    <property type="entry name" value="TF_FadR/GntR_C"/>
</dbReference>
<dbReference type="InterPro" id="IPR036390">
    <property type="entry name" value="WH_DNA-bd_sf"/>
</dbReference>
<dbReference type="Proteomes" id="UP001156389">
    <property type="component" value="Unassembled WGS sequence"/>
</dbReference>
<keyword evidence="1" id="KW-0805">Transcription regulation</keyword>
<evidence type="ECO:0000256" key="2">
    <source>
        <dbReference type="ARBA" id="ARBA00023125"/>
    </source>
</evidence>
<evidence type="ECO:0000313" key="6">
    <source>
        <dbReference type="EMBL" id="MCT2589630.1"/>
    </source>
</evidence>
<accession>A0ABT2JQJ3</accession>